<feature type="region of interest" description="Disordered" evidence="1">
    <location>
        <begin position="1"/>
        <end position="33"/>
    </location>
</feature>
<evidence type="ECO:0000256" key="1">
    <source>
        <dbReference type="SAM" id="MobiDB-lite"/>
    </source>
</evidence>
<reference evidence="2 3" key="1">
    <citation type="journal article" date="2014" name="Genome Announc.">
        <title>Draft Genome Sequence of Advenella kashmirensis Strain W13003, a Polycyclic Aromatic Hydrocarbon-Degrading Bacterium.</title>
        <authorList>
            <person name="Wang X."/>
            <person name="Jin D."/>
            <person name="Zhou L."/>
            <person name="Wu L."/>
            <person name="An W."/>
            <person name="Zhao L."/>
        </authorList>
    </citation>
    <scope>NUCLEOTIDE SEQUENCE [LARGE SCALE GENOMIC DNA]</scope>
    <source>
        <strain evidence="2 3">W13003</strain>
    </source>
</reference>
<dbReference type="AlphaFoldDB" id="V8QXU9"/>
<dbReference type="EMBL" id="AYXT01000001">
    <property type="protein sequence ID" value="ETF04736.1"/>
    <property type="molecule type" value="Genomic_DNA"/>
</dbReference>
<feature type="compositionally biased region" description="Basic and acidic residues" evidence="1">
    <location>
        <begin position="1"/>
        <end position="20"/>
    </location>
</feature>
<feature type="compositionally biased region" description="Basic residues" evidence="1">
    <location>
        <begin position="21"/>
        <end position="33"/>
    </location>
</feature>
<gene>
    <name evidence="2" type="ORF">W822_04580</name>
</gene>
<protein>
    <submittedName>
        <fullName evidence="2">Uncharacterized protein</fullName>
    </submittedName>
</protein>
<organism evidence="2 3">
    <name type="scientific">Advenella kashmirensis W13003</name>
    <dbReference type="NCBI Taxonomy" id="1424334"/>
    <lineage>
        <taxon>Bacteria</taxon>
        <taxon>Pseudomonadati</taxon>
        <taxon>Pseudomonadota</taxon>
        <taxon>Betaproteobacteria</taxon>
        <taxon>Burkholderiales</taxon>
        <taxon>Alcaligenaceae</taxon>
    </lineage>
</organism>
<accession>V8QXU9</accession>
<evidence type="ECO:0000313" key="3">
    <source>
        <dbReference type="Proteomes" id="UP000018733"/>
    </source>
</evidence>
<proteinExistence type="predicted"/>
<sequence>MRQVRAEKTVFVSGREEKKLTKSGHRGRSLIKH</sequence>
<name>V8QXU9_9BURK</name>
<dbReference type="PATRIC" id="fig|1424334.3.peg.928"/>
<dbReference type="HOGENOM" id="CLU_3380127_0_0_4"/>
<keyword evidence="3" id="KW-1185">Reference proteome</keyword>
<evidence type="ECO:0000313" key="2">
    <source>
        <dbReference type="EMBL" id="ETF04736.1"/>
    </source>
</evidence>
<dbReference type="Proteomes" id="UP000018733">
    <property type="component" value="Unassembled WGS sequence"/>
</dbReference>
<comment type="caution">
    <text evidence="2">The sequence shown here is derived from an EMBL/GenBank/DDBJ whole genome shotgun (WGS) entry which is preliminary data.</text>
</comment>